<gene>
    <name evidence="1" type="ORF">TCNE_LOCUS12526</name>
</gene>
<dbReference type="AlphaFoldDB" id="A0A3P7GUU4"/>
<protein>
    <recommendedName>
        <fullName evidence="2">Thioredoxin-like fold domain-containing protein</fullName>
    </recommendedName>
</protein>
<reference evidence="1" key="1">
    <citation type="submission" date="2018-11" db="EMBL/GenBank/DDBJ databases">
        <authorList>
            <consortium name="Pathogen Informatics"/>
        </authorList>
    </citation>
    <scope>NUCLEOTIDE SEQUENCE [LARGE SCALE GENOMIC DNA]</scope>
</reference>
<evidence type="ECO:0000313" key="1">
    <source>
        <dbReference type="EMBL" id="VDM43847.1"/>
    </source>
</evidence>
<evidence type="ECO:0008006" key="2">
    <source>
        <dbReference type="Google" id="ProtNLM"/>
    </source>
</evidence>
<name>A0A3P7GUU4_TOXCA</name>
<sequence length="85" mass="9928">MLVCIQGLRDLREAFDRCISRLSPQTQQKLIECSTSQSGEILNYQSMLMTHRAGIRIWPTMFVNGQFFDRSYPAEIEICRHTAWC</sequence>
<organism evidence="1">
    <name type="scientific">Toxocara canis</name>
    <name type="common">Canine roundworm</name>
    <dbReference type="NCBI Taxonomy" id="6265"/>
    <lineage>
        <taxon>Eukaryota</taxon>
        <taxon>Metazoa</taxon>
        <taxon>Ecdysozoa</taxon>
        <taxon>Nematoda</taxon>
        <taxon>Chromadorea</taxon>
        <taxon>Rhabditida</taxon>
        <taxon>Spirurina</taxon>
        <taxon>Ascaridomorpha</taxon>
        <taxon>Ascaridoidea</taxon>
        <taxon>Toxocaridae</taxon>
        <taxon>Toxocara</taxon>
    </lineage>
</organism>
<dbReference type="EMBL" id="UYWY01021307">
    <property type="protein sequence ID" value="VDM43847.1"/>
    <property type="molecule type" value="Genomic_DNA"/>
</dbReference>
<accession>A0A3P7GUU4</accession>
<proteinExistence type="predicted"/>